<dbReference type="HOGENOM" id="CLU_3143717_0_0_1"/>
<accession>U9UY60</accession>
<protein>
    <submittedName>
        <fullName evidence="1">Uncharacterized protein</fullName>
    </submittedName>
</protein>
<proteinExistence type="predicted"/>
<evidence type="ECO:0000313" key="1">
    <source>
        <dbReference type="EMBL" id="ESA20521.1"/>
    </source>
</evidence>
<name>U9UY60_RHIID</name>
<dbReference type="EMBL" id="KI277252">
    <property type="protein sequence ID" value="ESA20521.1"/>
    <property type="molecule type" value="Genomic_DNA"/>
</dbReference>
<organism evidence="1">
    <name type="scientific">Rhizophagus irregularis (strain DAOM 181602 / DAOM 197198 / MUCL 43194)</name>
    <name type="common">Arbuscular mycorrhizal fungus</name>
    <name type="synonym">Glomus intraradices</name>
    <dbReference type="NCBI Taxonomy" id="747089"/>
    <lineage>
        <taxon>Eukaryota</taxon>
        <taxon>Fungi</taxon>
        <taxon>Fungi incertae sedis</taxon>
        <taxon>Mucoromycota</taxon>
        <taxon>Glomeromycotina</taxon>
        <taxon>Glomeromycetes</taxon>
        <taxon>Glomerales</taxon>
        <taxon>Glomeraceae</taxon>
        <taxon>Rhizophagus</taxon>
    </lineage>
</organism>
<reference evidence="1" key="1">
    <citation type="submission" date="2013-07" db="EMBL/GenBank/DDBJ databases">
        <title>The genome of an arbuscular mycorrhizal fungus provides insights into the evolution of the oldest plant symbiosis.</title>
        <authorList>
            <consortium name="DOE Joint Genome Institute"/>
            <person name="Tisserant E."/>
            <person name="Malbreil M."/>
            <person name="Kuo A."/>
            <person name="Kohler A."/>
            <person name="Symeonidi A."/>
            <person name="Balestrini R."/>
            <person name="Charron P."/>
            <person name="Duensing N."/>
            <person name="Frei-dit-Frey N."/>
            <person name="Gianinazzi-Pearson V."/>
            <person name="Gilbert B."/>
            <person name="Handa Y."/>
            <person name="Hijri M."/>
            <person name="Kaul R."/>
            <person name="Kawaguchi M."/>
            <person name="Krajinski F."/>
            <person name="Lammers P."/>
            <person name="Lapierre D."/>
            <person name="Masclaux F.G."/>
            <person name="Murat C."/>
            <person name="Morin E."/>
            <person name="Ndikumana S."/>
            <person name="Pagni M."/>
            <person name="Petitpierre D."/>
            <person name="Requena N."/>
            <person name="Rosikiewicz P."/>
            <person name="Riley R."/>
            <person name="Saito K."/>
            <person name="San Clemente H."/>
            <person name="Shapiro H."/>
            <person name="van Tuinen D."/>
            <person name="Becard G."/>
            <person name="Bonfante P."/>
            <person name="Paszkowski U."/>
            <person name="Shachar-Hill Y."/>
            <person name="Young J.P."/>
            <person name="Sanders I.R."/>
            <person name="Henrissat B."/>
            <person name="Rensing S.A."/>
            <person name="Grigoriev I.V."/>
            <person name="Corradi N."/>
            <person name="Roux C."/>
            <person name="Martin F."/>
        </authorList>
    </citation>
    <scope>NUCLEOTIDE SEQUENCE</scope>
    <source>
        <strain evidence="1">DAOM 197198</strain>
    </source>
</reference>
<dbReference type="AlphaFoldDB" id="U9UY60"/>
<gene>
    <name evidence="1" type="ORF">GLOINDRAFT_18438</name>
</gene>
<sequence>MVMILGVHHTDTGIQRSIVSVDFCVEFQGFYGFPIASKTGFRRYLSSKY</sequence>